<dbReference type="InterPro" id="IPR012334">
    <property type="entry name" value="Pectin_lyas_fold"/>
</dbReference>
<name>A0A0W1R4Q9_9EURY</name>
<dbReference type="Proteomes" id="UP000054387">
    <property type="component" value="Unassembled WGS sequence"/>
</dbReference>
<dbReference type="SUPFAM" id="SSF51126">
    <property type="entry name" value="Pectin lyase-like"/>
    <property type="match status" value="1"/>
</dbReference>
<dbReference type="AlphaFoldDB" id="A0A0W1R4Q9"/>
<evidence type="ECO:0008006" key="3">
    <source>
        <dbReference type="Google" id="ProtNLM"/>
    </source>
</evidence>
<dbReference type="InterPro" id="IPR011050">
    <property type="entry name" value="Pectin_lyase_fold/virulence"/>
</dbReference>
<reference evidence="1 2" key="1">
    <citation type="submission" date="2015-12" db="EMBL/GenBank/DDBJ databases">
        <title>Haloprofundus marisrubri gen. nov., sp. nov., an extremely halophilic archaeon isolated from the Discovery deep brine-seawater interface in the Red Sea.</title>
        <authorList>
            <person name="Zhang G."/>
            <person name="Stingl U."/>
            <person name="Rashid M."/>
        </authorList>
    </citation>
    <scope>NUCLEOTIDE SEQUENCE [LARGE SCALE GENOMIC DNA]</scope>
    <source>
        <strain evidence="1 2">SB9</strain>
    </source>
</reference>
<accession>A0A0W1R4Q9</accession>
<comment type="caution">
    <text evidence="1">The sequence shown here is derived from an EMBL/GenBank/DDBJ whole genome shotgun (WGS) entry which is preliminary data.</text>
</comment>
<evidence type="ECO:0000313" key="1">
    <source>
        <dbReference type="EMBL" id="KTG08405.1"/>
    </source>
</evidence>
<evidence type="ECO:0000313" key="2">
    <source>
        <dbReference type="Proteomes" id="UP000054387"/>
    </source>
</evidence>
<dbReference type="EMBL" id="LOPU01000031">
    <property type="protein sequence ID" value="KTG08405.1"/>
    <property type="molecule type" value="Genomic_DNA"/>
</dbReference>
<proteinExistence type="predicted"/>
<sequence>MVIKYVQPWVTDVPTDNSRDRQLNRRSYLSLAGAAALGVASTSGTAAATHSLNDDYGTVVDIVDAGADPEGNESITPVLREVADDDTLVKFPPGRYYMDEQFRFTGFENFGLASNGATIVPASYEEFDGPQYRLFRLGVSYDPGVDLHVENFTIDQTAADTGVRAFHVEVDDGLVVRDIDVVGEHDSGLWGPGLFNVTSPSGSGLVENFSAPDGGTYSTRTPGDLRWGPTGIIVDVNHEGTIEFRDCELGGFPDNGLYVSDDDGQVIVRGGEYRNSRAASIRLAGRDSYVRGATVVVDRNREYDTTQRGIRLENGSGLSVFDTTIRLDEANGAAVSVQNSAESAWLSGLSISVDGDQPNHGVVVSPEAGETVMVRSDVEMHTPGGYGFWTKAGMNADRAVAEYCTFTGDVGDDTFRAAIRADRDNTQIRAVAIDQISTRYRHGIELTGDDCFLYGGQYIAGGHPVINVGDDTWMEELAAGSTGGKEAVQLYDQSSGVTIKESVLENGIEDRGSAGLRTYLNEYP</sequence>
<gene>
    <name evidence="1" type="ORF">AUR64_19430</name>
</gene>
<organism evidence="1 2">
    <name type="scientific">Haloprofundus marisrubri</name>
    <dbReference type="NCBI Taxonomy" id="1514971"/>
    <lineage>
        <taxon>Archaea</taxon>
        <taxon>Methanobacteriati</taxon>
        <taxon>Methanobacteriota</taxon>
        <taxon>Stenosarchaea group</taxon>
        <taxon>Halobacteria</taxon>
        <taxon>Halobacteriales</taxon>
        <taxon>Haloferacaceae</taxon>
        <taxon>Haloprofundus</taxon>
    </lineage>
</organism>
<dbReference type="Gene3D" id="2.160.20.10">
    <property type="entry name" value="Single-stranded right-handed beta-helix, Pectin lyase-like"/>
    <property type="match status" value="1"/>
</dbReference>
<keyword evidence="2" id="KW-1185">Reference proteome</keyword>
<protein>
    <recommendedName>
        <fullName evidence="3">Right handed beta helix domain-containing protein</fullName>
    </recommendedName>
</protein>